<accession>A0A344UAF3</accession>
<gene>
    <name evidence="2" type="ORF">C0216_30605</name>
</gene>
<dbReference type="Proteomes" id="UP000252004">
    <property type="component" value="Plasmid unnamed1"/>
</dbReference>
<keyword evidence="3" id="KW-1185">Reference proteome</keyword>
<protein>
    <recommendedName>
        <fullName evidence="1">AbiJ-NTD3 domain-containing protein</fullName>
    </recommendedName>
</protein>
<keyword evidence="2" id="KW-0614">Plasmid</keyword>
<evidence type="ECO:0000313" key="3">
    <source>
        <dbReference type="Proteomes" id="UP000252004"/>
    </source>
</evidence>
<dbReference type="OrthoDB" id="7061676at2"/>
<geneLocation type="plasmid" evidence="2 3">
    <name>unnamed1</name>
</geneLocation>
<name>A0A344UAF3_9ACTN</name>
<dbReference type="Pfam" id="PF18860">
    <property type="entry name" value="AbiJ_NTD3"/>
    <property type="match status" value="1"/>
</dbReference>
<dbReference type="KEGG" id="sgz:C0216_30605"/>
<organism evidence="2 3">
    <name type="scientific">Streptomyces globosus</name>
    <dbReference type="NCBI Taxonomy" id="68209"/>
    <lineage>
        <taxon>Bacteria</taxon>
        <taxon>Bacillati</taxon>
        <taxon>Actinomycetota</taxon>
        <taxon>Actinomycetes</taxon>
        <taxon>Kitasatosporales</taxon>
        <taxon>Streptomycetaceae</taxon>
        <taxon>Streptomyces</taxon>
    </lineage>
</organism>
<evidence type="ECO:0000259" key="1">
    <source>
        <dbReference type="Pfam" id="PF18860"/>
    </source>
</evidence>
<sequence>MGERMDVALLRRLIDDVLATLYTRYGHRELPALCQRLGLPPPDEGSTKHERLVASLNACPDDRLPGVADAVLEQEELGQAKRMALQDVLWLGRHHVQVPSRTRRELARDFDLSDHLGYPDRFMALLGRLWHLDNDPMSGWVTSTSSLRDQINRHVVRFPGDWSTEVLFEELGAFEAPHPRFGVFLEGLASAAVLPDEQAQRRFVELANRHLQPAGAILSQDGEADGYPRFHLVQDGRGTARRPRNLIFATLGKPDIRFTSALDNDIEVAERDDKVLVYDHPVGKEGLLWRHLMAWWQETRNITDTEQAARSLYSRMEASLPPKSPGQKNLFWHYHHLHRDRLNDVPALLPEIWLHWDPKTVRERGPQAMQNLRMDFLMLLPGNRRVVLEVDGMQHYTRNAGAEPDSTKYAATMAGDRALKFRGYEVFRFGHDELRDRDRAQPLLADFFATLFDCLPGLRVPQSAGG</sequence>
<dbReference type="EMBL" id="CP030863">
    <property type="protein sequence ID" value="AXE27874.1"/>
    <property type="molecule type" value="Genomic_DNA"/>
</dbReference>
<dbReference type="InterPro" id="IPR041427">
    <property type="entry name" value="AbiJ-NTD3"/>
</dbReference>
<reference evidence="2 3" key="1">
    <citation type="submission" date="2018-01" db="EMBL/GenBank/DDBJ databases">
        <title>Draft genome Sequence of streptomyces globosus LZH-48.</title>
        <authorList>
            <person name="Ran K."/>
            <person name="Li Z."/>
            <person name="Wei S."/>
            <person name="Dong R."/>
        </authorList>
    </citation>
    <scope>NUCLEOTIDE SEQUENCE [LARGE SCALE GENOMIC DNA]</scope>
    <source>
        <strain evidence="2 3">LZH-48</strain>
        <plasmid evidence="2 3">unnamed1</plasmid>
    </source>
</reference>
<evidence type="ECO:0000313" key="2">
    <source>
        <dbReference type="EMBL" id="AXE27874.1"/>
    </source>
</evidence>
<dbReference type="AlphaFoldDB" id="A0A344UAF3"/>
<proteinExistence type="predicted"/>
<feature type="domain" description="AbiJ-NTD3" evidence="1">
    <location>
        <begin position="98"/>
        <end position="263"/>
    </location>
</feature>